<evidence type="ECO:0000313" key="2">
    <source>
        <dbReference type="EMBL" id="MBM7690727.1"/>
    </source>
</evidence>
<keyword evidence="1" id="KW-0472">Membrane</keyword>
<protein>
    <recommendedName>
        <fullName evidence="4">Group-specific protein</fullName>
    </recommendedName>
</protein>
<feature type="transmembrane region" description="Helical" evidence="1">
    <location>
        <begin position="407"/>
        <end position="428"/>
    </location>
</feature>
<evidence type="ECO:0008006" key="4">
    <source>
        <dbReference type="Google" id="ProtNLM"/>
    </source>
</evidence>
<evidence type="ECO:0000313" key="3">
    <source>
        <dbReference type="Proteomes" id="UP000823486"/>
    </source>
</evidence>
<comment type="caution">
    <text evidence="2">The sequence shown here is derived from an EMBL/GenBank/DDBJ whole genome shotgun (WGS) entry which is preliminary data.</text>
</comment>
<dbReference type="Proteomes" id="UP000823486">
    <property type="component" value="Unassembled WGS sequence"/>
</dbReference>
<dbReference type="EMBL" id="JAFBFI010000001">
    <property type="protein sequence ID" value="MBM7690727.1"/>
    <property type="molecule type" value="Genomic_DNA"/>
</dbReference>
<keyword evidence="1" id="KW-0812">Transmembrane</keyword>
<sequence length="484" mass="57129">MSNFTERGNEIQDLVIHESLVQLVFPFTIERTLSENLVDELIRKDYRFFQIQDGDMETAFYGNHRVSHRALEKNFLPNIEPLLYPPSYKERHAFRRFSKVINLDCEMISEHVQTAFKILSIDVIICPFKIGMINMRVELPKDMPISEALEFVDIIRVMEPILEPEMQTDIVYQGHTYKKMKDFIFEEVCPFLIDYMDTYQAGSTYFGSLPFFIDERMYVVGFFALPEESKISPQDLYRFGHVNGFDTRGEPFIGASNLDYIKSYLKKHTYDRWADETFYLVSEYIFACISTGNKGLKNMLASQMYGEYYYAFLLFYYYRIALMKLTYDQSQISIETKETGIEDLIVSITDFSSKFYYPEVNSRVSGREIFAKVKEIYNIEELYRQVKNTLNDLYQNQDKLTTNRNNYLLQILTTYTVISGIYGMNLVIQDWEGRIKWSKIPKYSFFEWISLIVAISGIAIGTMLAFQALWKYLAEKRRRKRKVV</sequence>
<keyword evidence="1" id="KW-1133">Transmembrane helix</keyword>
<feature type="transmembrane region" description="Helical" evidence="1">
    <location>
        <begin position="308"/>
        <end position="327"/>
    </location>
</feature>
<organism evidence="2 3">
    <name type="scientific">Peribacillus deserti</name>
    <dbReference type="NCBI Taxonomy" id="673318"/>
    <lineage>
        <taxon>Bacteria</taxon>
        <taxon>Bacillati</taxon>
        <taxon>Bacillota</taxon>
        <taxon>Bacilli</taxon>
        <taxon>Bacillales</taxon>
        <taxon>Bacillaceae</taxon>
        <taxon>Peribacillus</taxon>
    </lineage>
</organism>
<proteinExistence type="predicted"/>
<keyword evidence="3" id="KW-1185">Reference proteome</keyword>
<name>A0ABS2QC34_9BACI</name>
<gene>
    <name evidence="2" type="ORF">JOC77_000130</name>
</gene>
<accession>A0ABS2QC34</accession>
<feature type="transmembrane region" description="Helical" evidence="1">
    <location>
        <begin position="448"/>
        <end position="473"/>
    </location>
</feature>
<reference evidence="2 3" key="1">
    <citation type="submission" date="2021-01" db="EMBL/GenBank/DDBJ databases">
        <title>Genomic Encyclopedia of Type Strains, Phase IV (KMG-IV): sequencing the most valuable type-strain genomes for metagenomic binning, comparative biology and taxonomic classification.</title>
        <authorList>
            <person name="Goeker M."/>
        </authorList>
    </citation>
    <scope>NUCLEOTIDE SEQUENCE [LARGE SCALE GENOMIC DNA]</scope>
    <source>
        <strain evidence="2 3">DSM 105482</strain>
    </source>
</reference>
<dbReference type="RefSeq" id="WP_204537414.1">
    <property type="nucleotide sequence ID" value="NZ_JAFBFI010000001.1"/>
</dbReference>
<evidence type="ECO:0000256" key="1">
    <source>
        <dbReference type="SAM" id="Phobius"/>
    </source>
</evidence>